<comment type="caution">
    <text evidence="5">The sequence shown here is derived from an EMBL/GenBank/DDBJ whole genome shotgun (WGS) entry which is preliminary data.</text>
</comment>
<dbReference type="Proteomes" id="UP001596356">
    <property type="component" value="Unassembled WGS sequence"/>
</dbReference>
<dbReference type="RefSeq" id="WP_377822499.1">
    <property type="nucleotide sequence ID" value="NZ_JBHSWJ010000002.1"/>
</dbReference>
<reference evidence="6" key="1">
    <citation type="journal article" date="2019" name="Int. J. Syst. Evol. Microbiol.">
        <title>The Global Catalogue of Microorganisms (GCM) 10K type strain sequencing project: providing services to taxonomists for standard genome sequencing and annotation.</title>
        <authorList>
            <consortium name="The Broad Institute Genomics Platform"/>
            <consortium name="The Broad Institute Genome Sequencing Center for Infectious Disease"/>
            <person name="Wu L."/>
            <person name="Ma J."/>
        </authorList>
    </citation>
    <scope>NUCLEOTIDE SEQUENCE [LARGE SCALE GENOMIC DNA]</scope>
    <source>
        <strain evidence="6">NBRC 106593</strain>
    </source>
</reference>
<keyword evidence="1 5" id="KW-0489">Methyltransferase</keyword>
<sequence length="239" mass="26624">MSFDFHAAYDELNADDHDYRFYGAVAGQLQAGRVLDLGCGTGTLARLLARHGREVVGIDPDPDMLRVARGKPGSNDVDWRLGYCDSADLGWADLAVMSGHVAQVFVSEEAWGDVLQQLHRALRDGGILAFESRNPSAQSWERWTRAATLRTVPSADGEVEFWHETVDVSLPQVTYDTFTRNLTSGDESRSRNVLAFRDHEAIDRTLRRAGFEIGSVFGDWDESILTNQSPEIIVLAQRQ</sequence>
<proteinExistence type="predicted"/>
<dbReference type="Gene3D" id="3.40.50.150">
    <property type="entry name" value="Vaccinia Virus protein VP39"/>
    <property type="match status" value="1"/>
</dbReference>
<name>A0ABW2AT39_9MICO</name>
<evidence type="ECO:0000313" key="6">
    <source>
        <dbReference type="Proteomes" id="UP001596356"/>
    </source>
</evidence>
<evidence type="ECO:0000256" key="1">
    <source>
        <dbReference type="ARBA" id="ARBA00022603"/>
    </source>
</evidence>
<protein>
    <submittedName>
        <fullName evidence="5">Class I SAM-dependent DNA methyltransferase</fullName>
    </submittedName>
</protein>
<dbReference type="CDD" id="cd02440">
    <property type="entry name" value="AdoMet_MTases"/>
    <property type="match status" value="1"/>
</dbReference>
<evidence type="ECO:0000313" key="5">
    <source>
        <dbReference type="EMBL" id="MFC6714192.1"/>
    </source>
</evidence>
<dbReference type="GO" id="GO:0008168">
    <property type="term" value="F:methyltransferase activity"/>
    <property type="evidence" value="ECO:0007669"/>
    <property type="project" value="UniProtKB-KW"/>
</dbReference>
<keyword evidence="3" id="KW-0949">S-adenosyl-L-methionine</keyword>
<dbReference type="SUPFAM" id="SSF53335">
    <property type="entry name" value="S-adenosyl-L-methionine-dependent methyltransferases"/>
    <property type="match status" value="1"/>
</dbReference>
<accession>A0ABW2AT39</accession>
<keyword evidence="6" id="KW-1185">Reference proteome</keyword>
<gene>
    <name evidence="5" type="ORF">ACFQBT_10360</name>
</gene>
<feature type="domain" description="Methyltransferase" evidence="4">
    <location>
        <begin position="34"/>
        <end position="126"/>
    </location>
</feature>
<dbReference type="Pfam" id="PF13649">
    <property type="entry name" value="Methyltransf_25"/>
    <property type="match status" value="1"/>
</dbReference>
<dbReference type="PANTHER" id="PTHR43464">
    <property type="entry name" value="METHYLTRANSFERASE"/>
    <property type="match status" value="1"/>
</dbReference>
<evidence type="ECO:0000256" key="3">
    <source>
        <dbReference type="ARBA" id="ARBA00022691"/>
    </source>
</evidence>
<evidence type="ECO:0000259" key="4">
    <source>
        <dbReference type="Pfam" id="PF13649"/>
    </source>
</evidence>
<dbReference type="InterPro" id="IPR041698">
    <property type="entry name" value="Methyltransf_25"/>
</dbReference>
<organism evidence="5 6">
    <name type="scientific">Branchiibius cervicis</name>
    <dbReference type="NCBI Taxonomy" id="908252"/>
    <lineage>
        <taxon>Bacteria</taxon>
        <taxon>Bacillati</taxon>
        <taxon>Actinomycetota</taxon>
        <taxon>Actinomycetes</taxon>
        <taxon>Micrococcales</taxon>
        <taxon>Dermacoccaceae</taxon>
        <taxon>Branchiibius</taxon>
    </lineage>
</organism>
<keyword evidence="2" id="KW-0808">Transferase</keyword>
<evidence type="ECO:0000256" key="2">
    <source>
        <dbReference type="ARBA" id="ARBA00022679"/>
    </source>
</evidence>
<dbReference type="GO" id="GO:0032259">
    <property type="term" value="P:methylation"/>
    <property type="evidence" value="ECO:0007669"/>
    <property type="project" value="UniProtKB-KW"/>
</dbReference>
<dbReference type="PANTHER" id="PTHR43464:SF19">
    <property type="entry name" value="UBIQUINONE BIOSYNTHESIS O-METHYLTRANSFERASE, MITOCHONDRIAL"/>
    <property type="match status" value="1"/>
</dbReference>
<dbReference type="EMBL" id="JBHSWJ010000002">
    <property type="protein sequence ID" value="MFC6714192.1"/>
    <property type="molecule type" value="Genomic_DNA"/>
</dbReference>
<dbReference type="InterPro" id="IPR029063">
    <property type="entry name" value="SAM-dependent_MTases_sf"/>
</dbReference>